<accession>A0A165M0Q3</accession>
<dbReference type="EMBL" id="KV425917">
    <property type="protein sequence ID" value="KZV98602.1"/>
    <property type="molecule type" value="Genomic_DNA"/>
</dbReference>
<proteinExistence type="predicted"/>
<organism evidence="1 2">
    <name type="scientific">Exidia glandulosa HHB12029</name>
    <dbReference type="NCBI Taxonomy" id="1314781"/>
    <lineage>
        <taxon>Eukaryota</taxon>
        <taxon>Fungi</taxon>
        <taxon>Dikarya</taxon>
        <taxon>Basidiomycota</taxon>
        <taxon>Agaricomycotina</taxon>
        <taxon>Agaricomycetes</taxon>
        <taxon>Auriculariales</taxon>
        <taxon>Exidiaceae</taxon>
        <taxon>Exidia</taxon>
    </lineage>
</organism>
<evidence type="ECO:0000313" key="2">
    <source>
        <dbReference type="Proteomes" id="UP000077266"/>
    </source>
</evidence>
<gene>
    <name evidence="1" type="ORF">EXIGLDRAFT_763445</name>
</gene>
<dbReference type="AlphaFoldDB" id="A0A165M0Q3"/>
<protein>
    <submittedName>
        <fullName evidence="1">Uncharacterized protein</fullName>
    </submittedName>
</protein>
<reference evidence="1 2" key="1">
    <citation type="journal article" date="2016" name="Mol. Biol. Evol.">
        <title>Comparative Genomics of Early-Diverging Mushroom-Forming Fungi Provides Insights into the Origins of Lignocellulose Decay Capabilities.</title>
        <authorList>
            <person name="Nagy L.G."/>
            <person name="Riley R."/>
            <person name="Tritt A."/>
            <person name="Adam C."/>
            <person name="Daum C."/>
            <person name="Floudas D."/>
            <person name="Sun H."/>
            <person name="Yadav J.S."/>
            <person name="Pangilinan J."/>
            <person name="Larsson K.H."/>
            <person name="Matsuura K."/>
            <person name="Barry K."/>
            <person name="Labutti K."/>
            <person name="Kuo R."/>
            <person name="Ohm R.A."/>
            <person name="Bhattacharya S.S."/>
            <person name="Shirouzu T."/>
            <person name="Yoshinaga Y."/>
            <person name="Martin F.M."/>
            <person name="Grigoriev I.V."/>
            <person name="Hibbett D.S."/>
        </authorList>
    </citation>
    <scope>NUCLEOTIDE SEQUENCE [LARGE SCALE GENOMIC DNA]</scope>
    <source>
        <strain evidence="1 2">HHB12029</strain>
    </source>
</reference>
<dbReference type="Proteomes" id="UP000077266">
    <property type="component" value="Unassembled WGS sequence"/>
</dbReference>
<evidence type="ECO:0000313" key="1">
    <source>
        <dbReference type="EMBL" id="KZV98602.1"/>
    </source>
</evidence>
<name>A0A165M0Q3_EXIGL</name>
<sequence length="138" mass="16060">MASVKDLDALLSALKVDMDLWRGPEDTDEHRFDKLTLRAVRMREDLHGEEDLAAIITPLQTRLKAVYEAADKASNEAWRRDTSAAVRANSTWQQLCTLVRDAQRIESSLDEIIIFYRCSAEKFRDLYEDKRLMWQLTL</sequence>
<keyword evidence="2" id="KW-1185">Reference proteome</keyword>
<dbReference type="InParanoid" id="A0A165M0Q3"/>